<evidence type="ECO:0000256" key="4">
    <source>
        <dbReference type="ARBA" id="ARBA00011152"/>
    </source>
</evidence>
<reference evidence="13" key="2">
    <citation type="submission" date="2021-04" db="EMBL/GenBank/DDBJ databases">
        <authorList>
            <person name="Dong X."/>
        </authorList>
    </citation>
    <scope>NUCLEOTIDE SEQUENCE</scope>
    <source>
        <strain evidence="13">LLY</strain>
    </source>
</reference>
<evidence type="ECO:0000256" key="6">
    <source>
        <dbReference type="ARBA" id="ARBA00022605"/>
    </source>
</evidence>
<keyword evidence="7 11" id="KW-0368">Histidine biosynthesis</keyword>
<organism evidence="13 14">
    <name type="scientific">Methanococcoides seepicolus</name>
    <dbReference type="NCBI Taxonomy" id="2828780"/>
    <lineage>
        <taxon>Archaea</taxon>
        <taxon>Methanobacteriati</taxon>
        <taxon>Methanobacteriota</taxon>
        <taxon>Stenosarchaea group</taxon>
        <taxon>Methanomicrobia</taxon>
        <taxon>Methanosarcinales</taxon>
        <taxon>Methanosarcinaceae</taxon>
        <taxon>Methanococcoides</taxon>
    </lineage>
</organism>
<dbReference type="InterPro" id="IPR050064">
    <property type="entry name" value="IGPS_HisA/HisF"/>
</dbReference>
<accession>A0A9E4ZHS3</accession>
<protein>
    <recommendedName>
        <fullName evidence="11">Imidazole glycerol phosphate synthase subunit HisF</fullName>
        <ecNumber evidence="11">4.3.2.10</ecNumber>
    </recommendedName>
    <alternativeName>
        <fullName evidence="11">IGP synthase cyclase subunit</fullName>
    </alternativeName>
    <alternativeName>
        <fullName evidence="11">IGP synthase subunit HisF</fullName>
    </alternativeName>
    <alternativeName>
        <fullName evidence="11">ImGP synthase subunit HisF</fullName>
        <shortName evidence="11">IGPS subunit HisF</shortName>
    </alternativeName>
</protein>
<dbReference type="EMBL" id="JAGSOI010000076">
    <property type="protein sequence ID" value="MCM1987812.1"/>
    <property type="molecule type" value="Genomic_DNA"/>
</dbReference>
<evidence type="ECO:0000256" key="1">
    <source>
        <dbReference type="ARBA" id="ARBA00004496"/>
    </source>
</evidence>
<dbReference type="Pfam" id="PF00977">
    <property type="entry name" value="His_biosynth"/>
    <property type="match status" value="1"/>
</dbReference>
<evidence type="ECO:0000256" key="12">
    <source>
        <dbReference type="RuleBase" id="RU003657"/>
    </source>
</evidence>
<reference evidence="13" key="1">
    <citation type="journal article" date="2021" name="mSystems">
        <title>Bacteria and Archaea Synergistically Convert Glycine Betaine to Biogenic Methane in the Formosa Cold Seep of the South China Sea.</title>
        <authorList>
            <person name="Li L."/>
            <person name="Zhang W."/>
            <person name="Zhang S."/>
            <person name="Song L."/>
            <person name="Sun Q."/>
            <person name="Zhang H."/>
            <person name="Xiang H."/>
            <person name="Dong X."/>
        </authorList>
    </citation>
    <scope>NUCLEOTIDE SEQUENCE</scope>
    <source>
        <strain evidence="13">LLY</strain>
    </source>
</reference>
<dbReference type="InterPro" id="IPR011060">
    <property type="entry name" value="RibuloseP-bd_barrel"/>
</dbReference>
<comment type="subcellular location">
    <subcellularLocation>
        <location evidence="1 11">Cytoplasm</location>
    </subcellularLocation>
</comment>
<keyword evidence="5 11" id="KW-0963">Cytoplasm</keyword>
<dbReference type="Gene3D" id="3.20.20.70">
    <property type="entry name" value="Aldolase class I"/>
    <property type="match status" value="1"/>
</dbReference>
<comment type="pathway">
    <text evidence="2 11">Amino-acid biosynthesis; L-histidine biosynthesis; L-histidine from 5-phospho-alpha-D-ribose 1-diphosphate: step 5/9.</text>
</comment>
<dbReference type="GO" id="GO:0005737">
    <property type="term" value="C:cytoplasm"/>
    <property type="evidence" value="ECO:0007669"/>
    <property type="project" value="UniProtKB-SubCell"/>
</dbReference>
<dbReference type="AlphaFoldDB" id="A0A9E4ZHS3"/>
<dbReference type="PANTHER" id="PTHR21235:SF2">
    <property type="entry name" value="IMIDAZOLE GLYCEROL PHOSPHATE SYNTHASE HISHF"/>
    <property type="match status" value="1"/>
</dbReference>
<dbReference type="InterPro" id="IPR004651">
    <property type="entry name" value="HisF"/>
</dbReference>
<evidence type="ECO:0000313" key="14">
    <source>
        <dbReference type="Proteomes" id="UP001056766"/>
    </source>
</evidence>
<name>A0A9E4ZHS3_9EURY</name>
<dbReference type="CDD" id="cd04731">
    <property type="entry name" value="HisF"/>
    <property type="match status" value="1"/>
</dbReference>
<evidence type="ECO:0000256" key="7">
    <source>
        <dbReference type="ARBA" id="ARBA00023102"/>
    </source>
</evidence>
<feature type="active site" evidence="11">
    <location>
        <position position="134"/>
    </location>
</feature>
<keyword evidence="14" id="KW-1185">Reference proteome</keyword>
<evidence type="ECO:0000256" key="5">
    <source>
        <dbReference type="ARBA" id="ARBA00022490"/>
    </source>
</evidence>
<dbReference type="EC" id="4.3.2.10" evidence="11"/>
<dbReference type="GO" id="GO:0000107">
    <property type="term" value="F:imidazoleglycerol-phosphate synthase activity"/>
    <property type="evidence" value="ECO:0007669"/>
    <property type="project" value="UniProtKB-UniRule"/>
</dbReference>
<dbReference type="RefSeq" id="WP_250869168.1">
    <property type="nucleotide sequence ID" value="NZ_JAGSOI010000076.1"/>
</dbReference>
<evidence type="ECO:0000256" key="3">
    <source>
        <dbReference type="ARBA" id="ARBA00009667"/>
    </source>
</evidence>
<evidence type="ECO:0000256" key="11">
    <source>
        <dbReference type="HAMAP-Rule" id="MF_01013"/>
    </source>
</evidence>
<dbReference type="GO" id="GO:0000105">
    <property type="term" value="P:L-histidine biosynthetic process"/>
    <property type="evidence" value="ECO:0007669"/>
    <property type="project" value="UniProtKB-UniRule"/>
</dbReference>
<feature type="active site" evidence="11">
    <location>
        <position position="11"/>
    </location>
</feature>
<comment type="catalytic activity">
    <reaction evidence="10 11">
        <text>5-[(5-phospho-1-deoxy-D-ribulos-1-ylimino)methylamino]-1-(5-phospho-beta-D-ribosyl)imidazole-4-carboxamide + L-glutamine = D-erythro-1-(imidazol-4-yl)glycerol 3-phosphate + 5-amino-1-(5-phospho-beta-D-ribosyl)imidazole-4-carboxamide + L-glutamate + H(+)</text>
        <dbReference type="Rhea" id="RHEA:24793"/>
        <dbReference type="ChEBI" id="CHEBI:15378"/>
        <dbReference type="ChEBI" id="CHEBI:29985"/>
        <dbReference type="ChEBI" id="CHEBI:58278"/>
        <dbReference type="ChEBI" id="CHEBI:58359"/>
        <dbReference type="ChEBI" id="CHEBI:58475"/>
        <dbReference type="ChEBI" id="CHEBI:58525"/>
        <dbReference type="EC" id="4.3.2.10"/>
    </reaction>
</comment>
<dbReference type="NCBIfam" id="TIGR00735">
    <property type="entry name" value="hisF"/>
    <property type="match status" value="1"/>
</dbReference>
<dbReference type="HAMAP" id="MF_01013">
    <property type="entry name" value="HisF"/>
    <property type="match status" value="1"/>
</dbReference>
<gene>
    <name evidence="11 13" type="primary">hisF</name>
    <name evidence="13" type="ORF">KDK67_12640</name>
</gene>
<evidence type="ECO:0000256" key="10">
    <source>
        <dbReference type="ARBA" id="ARBA00047838"/>
    </source>
</evidence>
<dbReference type="InterPro" id="IPR006062">
    <property type="entry name" value="His_biosynth"/>
</dbReference>
<dbReference type="FunFam" id="3.20.20.70:FF:000006">
    <property type="entry name" value="Imidazole glycerol phosphate synthase subunit HisF"/>
    <property type="match status" value="1"/>
</dbReference>
<comment type="subunit">
    <text evidence="4 11">Heterodimer of HisH and HisF.</text>
</comment>
<dbReference type="InterPro" id="IPR013785">
    <property type="entry name" value="Aldolase_TIM"/>
</dbReference>
<proteinExistence type="inferred from homology"/>
<evidence type="ECO:0000256" key="8">
    <source>
        <dbReference type="ARBA" id="ARBA00023239"/>
    </source>
</evidence>
<sequence>MLTKRIIPCLDVTLDAAGGTVVKGVEFVDLKKAGDPVDLAKRYNEQGADELVFLDITASHEGRSTMIDVIERTADEVFIPLTVGGGINSVEDVRQILRAGADKVSINTAAVKNPVFIREASTIFGSQCIVTAIDCRRNLDVENNQDKTILELEDGTLAWYEVVIYGGREPTGLDTVQWAKKVEELGSGEILLTSMNRDGTYDGFDIPITKKLSEELDIPIIASGGVGNPEHMYKGFVDGKADAGLAASIFHFGEYTVRDVKEALKAKNIPVRLYS</sequence>
<evidence type="ECO:0000313" key="13">
    <source>
        <dbReference type="EMBL" id="MCM1987812.1"/>
    </source>
</evidence>
<comment type="similarity">
    <text evidence="3 11 12">Belongs to the HisA/HisF family.</text>
</comment>
<comment type="function">
    <text evidence="9 11">IGPS catalyzes the conversion of PRFAR and glutamine to IGP, AICAR and glutamate. The HisF subunit catalyzes the cyclization activity that produces IGP and AICAR from PRFAR using the ammonia provided by the HisH subunit.</text>
</comment>
<dbReference type="Proteomes" id="UP001056766">
    <property type="component" value="Unassembled WGS sequence"/>
</dbReference>
<dbReference type="SUPFAM" id="SSF51366">
    <property type="entry name" value="Ribulose-phoshate binding barrel"/>
    <property type="match status" value="1"/>
</dbReference>
<dbReference type="PANTHER" id="PTHR21235">
    <property type="entry name" value="IMIDAZOLE GLYCEROL PHOSPHATE SYNTHASE SUBUNIT HISF/H IGP SYNTHASE SUBUNIT HISF/H"/>
    <property type="match status" value="1"/>
</dbReference>
<evidence type="ECO:0000256" key="2">
    <source>
        <dbReference type="ARBA" id="ARBA00005091"/>
    </source>
</evidence>
<comment type="caution">
    <text evidence="13">The sequence shown here is derived from an EMBL/GenBank/DDBJ whole genome shotgun (WGS) entry which is preliminary data.</text>
</comment>
<keyword evidence="8 11" id="KW-0456">Lyase</keyword>
<evidence type="ECO:0000256" key="9">
    <source>
        <dbReference type="ARBA" id="ARBA00025475"/>
    </source>
</evidence>
<keyword evidence="6 11" id="KW-0028">Amino-acid biosynthesis</keyword>
<dbReference type="GO" id="GO:0016829">
    <property type="term" value="F:lyase activity"/>
    <property type="evidence" value="ECO:0007669"/>
    <property type="project" value="UniProtKB-KW"/>
</dbReference>